<accession>A0AAD1UKR4</accession>
<reference evidence="2" key="1">
    <citation type="submission" date="2023-07" db="EMBL/GenBank/DDBJ databases">
        <authorList>
            <consortium name="AG Swart"/>
            <person name="Singh M."/>
            <person name="Singh A."/>
            <person name="Seah K."/>
            <person name="Emmerich C."/>
        </authorList>
    </citation>
    <scope>NUCLEOTIDE SEQUENCE</scope>
    <source>
        <strain evidence="2">DP1</strain>
    </source>
</reference>
<evidence type="ECO:0000313" key="3">
    <source>
        <dbReference type="Proteomes" id="UP001295684"/>
    </source>
</evidence>
<gene>
    <name evidence="2" type="ORF">ECRASSUSDP1_LOCUS10001</name>
</gene>
<dbReference type="EMBL" id="CAMPGE010009845">
    <property type="protein sequence ID" value="CAI2368705.1"/>
    <property type="molecule type" value="Genomic_DNA"/>
</dbReference>
<name>A0AAD1UKR4_EUPCR</name>
<proteinExistence type="predicted"/>
<comment type="caution">
    <text evidence="2">The sequence shown here is derived from an EMBL/GenBank/DDBJ whole genome shotgun (WGS) entry which is preliminary data.</text>
</comment>
<protein>
    <submittedName>
        <fullName evidence="2">Uncharacterized protein</fullName>
    </submittedName>
</protein>
<evidence type="ECO:0000313" key="2">
    <source>
        <dbReference type="EMBL" id="CAI2368705.1"/>
    </source>
</evidence>
<evidence type="ECO:0000256" key="1">
    <source>
        <dbReference type="SAM" id="MobiDB-lite"/>
    </source>
</evidence>
<dbReference type="Proteomes" id="UP001295684">
    <property type="component" value="Unassembled WGS sequence"/>
</dbReference>
<sequence>MKSTTSVGSPDNMKAKRNFSKFKTSKILSPISLSSSKWLTSKEQEKSCNLEEEQQEHQDLELIPRNYSKFYTRLVEFDEIKTKLRGMAKELRKSMQPKPSAKCKNPCLKARRRQRARNRHELCKIRVRSTWVPEITRYPCKRRRLFSPTRVGSSGSVHNASLTSDPKEFFTVIRRKLNSSMDYNEHTKPNFGVGFIPDFKPVNCCKRKSCSEVSTQFVTTQPSTANSTMANFRTSSLKFSHKNLENARKPLPKLSEPLVLNYKRKMIKPAHRRLKLLSSIYK</sequence>
<feature type="region of interest" description="Disordered" evidence="1">
    <location>
        <begin position="1"/>
        <end position="20"/>
    </location>
</feature>
<keyword evidence="3" id="KW-1185">Reference proteome</keyword>
<dbReference type="AlphaFoldDB" id="A0AAD1UKR4"/>
<organism evidence="2 3">
    <name type="scientific">Euplotes crassus</name>
    <dbReference type="NCBI Taxonomy" id="5936"/>
    <lineage>
        <taxon>Eukaryota</taxon>
        <taxon>Sar</taxon>
        <taxon>Alveolata</taxon>
        <taxon>Ciliophora</taxon>
        <taxon>Intramacronucleata</taxon>
        <taxon>Spirotrichea</taxon>
        <taxon>Hypotrichia</taxon>
        <taxon>Euplotida</taxon>
        <taxon>Euplotidae</taxon>
        <taxon>Moneuplotes</taxon>
    </lineage>
</organism>